<evidence type="ECO:0000313" key="2">
    <source>
        <dbReference type="EMBL" id="CAD8130220.1"/>
    </source>
</evidence>
<sequence length="98" mass="11571">MHQGKLGNQNIKNGYTILKYIVEAINESTLTKAKKKCLLEGLSSEFYSYIPHNNTNRFSKFKSLDSNQDIKEKFQIKVKYLNNQSQLLNYLKVFREYQ</sequence>
<protein>
    <recommendedName>
        <fullName evidence="1">PARP alpha-helical domain-containing protein</fullName>
    </recommendedName>
</protein>
<dbReference type="InterPro" id="IPR004102">
    <property type="entry name" value="Poly(ADP-ribose)pol_reg_dom"/>
</dbReference>
<dbReference type="Pfam" id="PF02877">
    <property type="entry name" value="PARP_reg"/>
    <property type="match status" value="1"/>
</dbReference>
<evidence type="ECO:0000259" key="1">
    <source>
        <dbReference type="PROSITE" id="PS51060"/>
    </source>
</evidence>
<reference evidence="2" key="1">
    <citation type="submission" date="2021-01" db="EMBL/GenBank/DDBJ databases">
        <authorList>
            <consortium name="Genoscope - CEA"/>
            <person name="William W."/>
        </authorList>
    </citation>
    <scope>NUCLEOTIDE SEQUENCE</scope>
</reference>
<evidence type="ECO:0000313" key="3">
    <source>
        <dbReference type="Proteomes" id="UP000692954"/>
    </source>
</evidence>
<keyword evidence="3" id="KW-1185">Reference proteome</keyword>
<comment type="caution">
    <text evidence="2">The sequence shown here is derived from an EMBL/GenBank/DDBJ whole genome shotgun (WGS) entry which is preliminary data.</text>
</comment>
<dbReference type="GO" id="GO:0003950">
    <property type="term" value="F:NAD+ poly-ADP-ribosyltransferase activity"/>
    <property type="evidence" value="ECO:0007669"/>
    <property type="project" value="InterPro"/>
</dbReference>
<organism evidence="2 3">
    <name type="scientific">Paramecium sonneborni</name>
    <dbReference type="NCBI Taxonomy" id="65129"/>
    <lineage>
        <taxon>Eukaryota</taxon>
        <taxon>Sar</taxon>
        <taxon>Alveolata</taxon>
        <taxon>Ciliophora</taxon>
        <taxon>Intramacronucleata</taxon>
        <taxon>Oligohymenophorea</taxon>
        <taxon>Peniculida</taxon>
        <taxon>Parameciidae</taxon>
        <taxon>Paramecium</taxon>
    </lineage>
</organism>
<dbReference type="Proteomes" id="UP000692954">
    <property type="component" value="Unassembled WGS sequence"/>
</dbReference>
<feature type="domain" description="PARP alpha-helical" evidence="1">
    <location>
        <begin position="1"/>
        <end position="95"/>
    </location>
</feature>
<dbReference type="AlphaFoldDB" id="A0A8S1RSC7"/>
<proteinExistence type="predicted"/>
<name>A0A8S1RSC7_9CILI</name>
<dbReference type="PROSITE" id="PS51060">
    <property type="entry name" value="PARP_ALPHA_HD"/>
    <property type="match status" value="1"/>
</dbReference>
<dbReference type="OrthoDB" id="2017365at2759"/>
<dbReference type="EMBL" id="CAJJDN010000270">
    <property type="protein sequence ID" value="CAD8130220.1"/>
    <property type="molecule type" value="Genomic_DNA"/>
</dbReference>
<gene>
    <name evidence="2" type="ORF">PSON_ATCC_30995.1.T2700005</name>
</gene>
<accession>A0A8S1RSC7</accession>